<evidence type="ECO:0000256" key="2">
    <source>
        <dbReference type="ARBA" id="ARBA00022448"/>
    </source>
</evidence>
<organism evidence="9 10">
    <name type="scientific">Azospirillum picis</name>
    <dbReference type="NCBI Taxonomy" id="488438"/>
    <lineage>
        <taxon>Bacteria</taxon>
        <taxon>Pseudomonadati</taxon>
        <taxon>Pseudomonadota</taxon>
        <taxon>Alphaproteobacteria</taxon>
        <taxon>Rhodospirillales</taxon>
        <taxon>Azospirillaceae</taxon>
        <taxon>Azospirillum</taxon>
    </lineage>
</organism>
<feature type="transmembrane region" description="Helical" evidence="7">
    <location>
        <begin position="146"/>
        <end position="164"/>
    </location>
</feature>
<name>A0ABU0MMT3_9PROT</name>
<keyword evidence="10" id="KW-1185">Reference proteome</keyword>
<evidence type="ECO:0000313" key="9">
    <source>
        <dbReference type="EMBL" id="MDQ0534711.1"/>
    </source>
</evidence>
<keyword evidence="4 7" id="KW-0812">Transmembrane</keyword>
<dbReference type="PROSITE" id="PS50928">
    <property type="entry name" value="ABC_TM1"/>
    <property type="match status" value="1"/>
</dbReference>
<dbReference type="InterPro" id="IPR000515">
    <property type="entry name" value="MetI-like"/>
</dbReference>
<evidence type="ECO:0000256" key="4">
    <source>
        <dbReference type="ARBA" id="ARBA00022692"/>
    </source>
</evidence>
<dbReference type="PANTHER" id="PTHR43386">
    <property type="entry name" value="OLIGOPEPTIDE TRANSPORT SYSTEM PERMEASE PROTEIN APPC"/>
    <property type="match status" value="1"/>
</dbReference>
<proteinExistence type="inferred from homology"/>
<sequence>MTAASPAPRRLSSRRSALPVSLVVGLVLLAPLLVAAFAGSWIAPYPYDEMNIMSRLQPPGPEFWFGTDEFGRDVFSRTLVGTGSSLLMGVAATALSLMAGVPLGLIAGYKGGRAGEAIMRAMDVLMSFPPILLGILVLAVTPPAQWKAIVAIGIVYVPQVVRLARAITLELMQEEFITAARLRGESAAYILFHEILPNIWPPLAVEASLRVVFAILLGASLSFIGMGAQPPSSDWGLMIAEARPFVEQAPWIALCPGFALAIAVIGINLLGDGLRALLDPRNTGSH</sequence>
<comment type="subcellular location">
    <subcellularLocation>
        <location evidence="1 7">Cell membrane</location>
        <topology evidence="1 7">Multi-pass membrane protein</topology>
    </subcellularLocation>
</comment>
<keyword evidence="6 7" id="KW-0472">Membrane</keyword>
<accession>A0ABU0MMT3</accession>
<comment type="similarity">
    <text evidence="7">Belongs to the binding-protein-dependent transport system permease family.</text>
</comment>
<feature type="transmembrane region" description="Helical" evidence="7">
    <location>
        <begin position="211"/>
        <end position="229"/>
    </location>
</feature>
<feature type="transmembrane region" description="Helical" evidence="7">
    <location>
        <begin position="121"/>
        <end position="140"/>
    </location>
</feature>
<comment type="caution">
    <text evidence="9">The sequence shown here is derived from an EMBL/GenBank/DDBJ whole genome shotgun (WGS) entry which is preliminary data.</text>
</comment>
<keyword evidence="3" id="KW-1003">Cell membrane</keyword>
<evidence type="ECO:0000256" key="3">
    <source>
        <dbReference type="ARBA" id="ARBA00022475"/>
    </source>
</evidence>
<feature type="transmembrane region" description="Helical" evidence="7">
    <location>
        <begin position="86"/>
        <end position="109"/>
    </location>
</feature>
<dbReference type="InterPro" id="IPR035906">
    <property type="entry name" value="MetI-like_sf"/>
</dbReference>
<feature type="transmembrane region" description="Helical" evidence="7">
    <location>
        <begin position="20"/>
        <end position="43"/>
    </location>
</feature>
<evidence type="ECO:0000259" key="8">
    <source>
        <dbReference type="PROSITE" id="PS50928"/>
    </source>
</evidence>
<dbReference type="InterPro" id="IPR025966">
    <property type="entry name" value="OppC_N"/>
</dbReference>
<dbReference type="RefSeq" id="WP_209983799.1">
    <property type="nucleotide sequence ID" value="NZ_JAGINO010000012.1"/>
</dbReference>
<keyword evidence="2 7" id="KW-0813">Transport</keyword>
<evidence type="ECO:0000256" key="5">
    <source>
        <dbReference type="ARBA" id="ARBA00022989"/>
    </source>
</evidence>
<dbReference type="PANTHER" id="PTHR43386:SF25">
    <property type="entry name" value="PEPTIDE ABC TRANSPORTER PERMEASE PROTEIN"/>
    <property type="match status" value="1"/>
</dbReference>
<dbReference type="Pfam" id="PF00528">
    <property type="entry name" value="BPD_transp_1"/>
    <property type="match status" value="1"/>
</dbReference>
<protein>
    <submittedName>
        <fullName evidence="9">Peptide/nickel transport system permease protein</fullName>
    </submittedName>
</protein>
<dbReference type="Proteomes" id="UP001244552">
    <property type="component" value="Unassembled WGS sequence"/>
</dbReference>
<keyword evidence="5 7" id="KW-1133">Transmembrane helix</keyword>
<dbReference type="EMBL" id="JAUSVU010000013">
    <property type="protein sequence ID" value="MDQ0534711.1"/>
    <property type="molecule type" value="Genomic_DNA"/>
</dbReference>
<dbReference type="Pfam" id="PF12911">
    <property type="entry name" value="OppC_N"/>
    <property type="match status" value="1"/>
</dbReference>
<evidence type="ECO:0000256" key="6">
    <source>
        <dbReference type="ARBA" id="ARBA00023136"/>
    </source>
</evidence>
<dbReference type="CDD" id="cd06261">
    <property type="entry name" value="TM_PBP2"/>
    <property type="match status" value="1"/>
</dbReference>
<reference evidence="9 10" key="1">
    <citation type="submission" date="2023-07" db="EMBL/GenBank/DDBJ databases">
        <title>Genomic Encyclopedia of Type Strains, Phase IV (KMG-IV): sequencing the most valuable type-strain genomes for metagenomic binning, comparative biology and taxonomic classification.</title>
        <authorList>
            <person name="Goeker M."/>
        </authorList>
    </citation>
    <scope>NUCLEOTIDE SEQUENCE [LARGE SCALE GENOMIC DNA]</scope>
    <source>
        <strain evidence="9 10">DSM 19922</strain>
    </source>
</reference>
<evidence type="ECO:0000256" key="1">
    <source>
        <dbReference type="ARBA" id="ARBA00004651"/>
    </source>
</evidence>
<dbReference type="InterPro" id="IPR050366">
    <property type="entry name" value="BP-dependent_transpt_permease"/>
</dbReference>
<evidence type="ECO:0000256" key="7">
    <source>
        <dbReference type="RuleBase" id="RU363032"/>
    </source>
</evidence>
<gene>
    <name evidence="9" type="ORF">QO018_003588</name>
</gene>
<dbReference type="Gene3D" id="1.10.3720.10">
    <property type="entry name" value="MetI-like"/>
    <property type="match status" value="1"/>
</dbReference>
<feature type="transmembrane region" description="Helical" evidence="7">
    <location>
        <begin position="249"/>
        <end position="271"/>
    </location>
</feature>
<feature type="domain" description="ABC transmembrane type-1" evidence="8">
    <location>
        <begin position="82"/>
        <end position="271"/>
    </location>
</feature>
<dbReference type="SUPFAM" id="SSF161098">
    <property type="entry name" value="MetI-like"/>
    <property type="match status" value="1"/>
</dbReference>
<evidence type="ECO:0000313" key="10">
    <source>
        <dbReference type="Proteomes" id="UP001244552"/>
    </source>
</evidence>